<keyword evidence="1" id="KW-0812">Transmembrane</keyword>
<name>E6QV61_9ZZZZ</name>
<feature type="transmembrane region" description="Helical" evidence="1">
    <location>
        <begin position="913"/>
        <end position="930"/>
    </location>
</feature>
<sequence>MLTGIVRFSVRFRGVIIALACLLLGYGIYTVFQSRLDVFPEFTPPLIVIQTEAPGLSPEQVEVLVTQQIENALGGTLGVESMRSSSIQGLSMINLVFRKNTDIYQARQLVSEQLNAVAGHLPKGVKSPAMNPLTTSTGIVLGIGLTSNTLSPMALRTFADWTMKPGILGIPGVASVTVYGGEIKQYQIQVDPQKLVRFGLSLQDVLNVARRATGVRGAGFIENKNQRITLNTAGQTTTADQLAQVVLLQKNGATVRLGDVGQVLLAPEPPVGGATVEGKPGIVIMVESQYGADTMKVTHAIEAALTGLKPSLRASGITLYPDLFRPANFIQSAISHLRFALLLGAVLVVIVLYLFLFDVRTAFISATAIPLSLLTAIVVLHYFGISLNTMTLGGLAIALGEVVDDAIVDVENIYRRLRENQRLPVPISAAQVVVNASLEVRGAVIYATFIVALVFLPVLTLSGVAGKLFAPLGITYILAILSSLGVALLLTPALSYAMFVRERLKPEEPHLIRMLKTHYRPILIKVEKHSKLVMGILLMTVISALAALPFLDTAFLPELREGHYILHMAAVPGTSLQQSLSSGQSVSMALLKIPGIRSVAQRVGRANNSSDVYGTNASEFEVDLKPGLGANAQARVLSEMRKTTANFTGLDFIAKTFLSERIEETLSGYTAQVVINIFGNNLDTLDGLAQQVAQALNNVPGATGVTVQAPQGTPQLAIRLKQDQLTRWGFEPVDVLDAIQAAYEGINVSQIYEGNRIFDVSVLLTPAARQSPAEIGSLPLRNTEGITVPLRQLADISQTNGRYAILHSGGQRLQTVTANVNGAALNVFVNEAQKRINTQVAFPKGFYAVFTGDAEAQARSRRDLLIHSLMAGTGVILLLFMALKSTRALLLVMVNLPFALVGGVLILFATGGVLSLGSLVGFVTLFGITLRNSIMLISHYEHLVNMDGMAWEIETAILGASERLAPILMTATVTALGLLPLAIQSGEPGNEIEGPMAIVILGGLITSTLLNLLILPTLALHFGRFKKQADFFERVE</sequence>
<dbReference type="PANTHER" id="PTHR32063">
    <property type="match status" value="1"/>
</dbReference>
<keyword evidence="1" id="KW-0472">Membrane</keyword>
<dbReference type="Gene3D" id="3.30.70.1320">
    <property type="entry name" value="Multidrug efflux transporter AcrB pore domain like"/>
    <property type="match status" value="1"/>
</dbReference>
<dbReference type="PRINTS" id="PR00702">
    <property type="entry name" value="ACRIFLAVINRP"/>
</dbReference>
<dbReference type="SUPFAM" id="SSF82866">
    <property type="entry name" value="Multidrug efflux transporter AcrB transmembrane domain"/>
    <property type="match status" value="2"/>
</dbReference>
<dbReference type="SUPFAM" id="SSF82693">
    <property type="entry name" value="Multidrug efflux transporter AcrB pore domain, PN1, PN2, PC1 and PC2 subdomains"/>
    <property type="match status" value="2"/>
</dbReference>
<dbReference type="Gene3D" id="3.30.70.1430">
    <property type="entry name" value="Multidrug efflux transporter AcrB pore domain"/>
    <property type="match status" value="2"/>
</dbReference>
<dbReference type="Pfam" id="PF00873">
    <property type="entry name" value="ACR_tran"/>
    <property type="match status" value="1"/>
</dbReference>
<feature type="transmembrane region" description="Helical" evidence="1">
    <location>
        <begin position="339"/>
        <end position="356"/>
    </location>
</feature>
<dbReference type="SUPFAM" id="SSF82714">
    <property type="entry name" value="Multidrug efflux transporter AcrB TolC docking domain, DN and DC subdomains"/>
    <property type="match status" value="2"/>
</dbReference>
<dbReference type="GO" id="GO:0042910">
    <property type="term" value="F:xenobiotic transmembrane transporter activity"/>
    <property type="evidence" value="ECO:0007669"/>
    <property type="project" value="TreeGrafter"/>
</dbReference>
<dbReference type="Gene3D" id="3.30.70.1440">
    <property type="entry name" value="Multidrug efflux transporter AcrB pore domain"/>
    <property type="match status" value="1"/>
</dbReference>
<reference evidence="2" key="1">
    <citation type="submission" date="2009-10" db="EMBL/GenBank/DDBJ databases">
        <title>Diversity of trophic interactions inside an arsenic-rich microbial ecosystem.</title>
        <authorList>
            <person name="Bertin P.N."/>
            <person name="Heinrich-Salmeron A."/>
            <person name="Pelletier E."/>
            <person name="Goulhen-Chollet F."/>
            <person name="Arsene-Ploetze F."/>
            <person name="Gallien S."/>
            <person name="Calteau A."/>
            <person name="Vallenet D."/>
            <person name="Casiot C."/>
            <person name="Chane-Woon-Ming B."/>
            <person name="Giloteaux L."/>
            <person name="Barakat M."/>
            <person name="Bonnefoy V."/>
            <person name="Bruneel O."/>
            <person name="Chandler M."/>
            <person name="Cleiss J."/>
            <person name="Duran R."/>
            <person name="Elbaz-Poulichet F."/>
            <person name="Fonknechten N."/>
            <person name="Lauga B."/>
            <person name="Mornico D."/>
            <person name="Ortet P."/>
            <person name="Schaeffer C."/>
            <person name="Siguier P."/>
            <person name="Alexander Thil Smith A."/>
            <person name="Van Dorsselaer A."/>
            <person name="Weissenbach J."/>
            <person name="Medigue C."/>
            <person name="Le Paslier D."/>
        </authorList>
    </citation>
    <scope>NUCLEOTIDE SEQUENCE</scope>
</reference>
<dbReference type="InterPro" id="IPR027463">
    <property type="entry name" value="AcrB_DN_DC_subdom"/>
</dbReference>
<feature type="transmembrane region" description="Helical" evidence="1">
    <location>
        <begin position="443"/>
        <end position="464"/>
    </location>
</feature>
<evidence type="ECO:0000256" key="1">
    <source>
        <dbReference type="SAM" id="Phobius"/>
    </source>
</evidence>
<gene>
    <name evidence="2" type="ORF">CARN7_1946</name>
</gene>
<proteinExistence type="predicted"/>
<dbReference type="PANTHER" id="PTHR32063:SF4">
    <property type="entry name" value="SLR6043 PROTEIN"/>
    <property type="match status" value="1"/>
</dbReference>
<dbReference type="EMBL" id="CABR01000124">
    <property type="protein sequence ID" value="CBI11134.1"/>
    <property type="molecule type" value="Genomic_DNA"/>
</dbReference>
<feature type="transmembrane region" description="Helical" evidence="1">
    <location>
        <begin position="532"/>
        <end position="551"/>
    </location>
</feature>
<feature type="transmembrane region" description="Helical" evidence="1">
    <location>
        <begin position="12"/>
        <end position="32"/>
    </location>
</feature>
<feature type="transmembrane region" description="Helical" evidence="1">
    <location>
        <begin position="995"/>
        <end position="1020"/>
    </location>
</feature>
<feature type="transmembrane region" description="Helical" evidence="1">
    <location>
        <begin position="964"/>
        <end position="983"/>
    </location>
</feature>
<keyword evidence="1" id="KW-1133">Transmembrane helix</keyword>
<dbReference type="Gene3D" id="1.20.1640.10">
    <property type="entry name" value="Multidrug efflux transporter AcrB transmembrane domain"/>
    <property type="match status" value="2"/>
</dbReference>
<feature type="transmembrane region" description="Helical" evidence="1">
    <location>
        <begin position="476"/>
        <end position="499"/>
    </location>
</feature>
<dbReference type="Gene3D" id="3.30.2090.10">
    <property type="entry name" value="Multidrug efflux transporter AcrB TolC docking domain, DN and DC subdomains"/>
    <property type="match status" value="2"/>
</dbReference>
<comment type="caution">
    <text evidence="2">The sequence shown here is derived from an EMBL/GenBank/DDBJ whole genome shotgun (WGS) entry which is preliminary data.</text>
</comment>
<accession>E6QV61</accession>
<feature type="transmembrane region" description="Helical" evidence="1">
    <location>
        <begin position="362"/>
        <end position="383"/>
    </location>
</feature>
<organism evidence="2">
    <name type="scientific">mine drainage metagenome</name>
    <dbReference type="NCBI Taxonomy" id="410659"/>
    <lineage>
        <taxon>unclassified sequences</taxon>
        <taxon>metagenomes</taxon>
        <taxon>ecological metagenomes</taxon>
    </lineage>
</organism>
<dbReference type="InterPro" id="IPR001036">
    <property type="entry name" value="Acrflvin-R"/>
</dbReference>
<dbReference type="AlphaFoldDB" id="E6QV61"/>
<evidence type="ECO:0000313" key="2">
    <source>
        <dbReference type="EMBL" id="CBI11134.1"/>
    </source>
</evidence>
<protein>
    <submittedName>
        <fullName evidence="2">Putative Acriflavin resistance protein (Multi-drug efflux system)</fullName>
    </submittedName>
</protein>
<feature type="transmembrane region" description="Helical" evidence="1">
    <location>
        <begin position="864"/>
        <end position="883"/>
    </location>
</feature>
<dbReference type="GO" id="GO:0005886">
    <property type="term" value="C:plasma membrane"/>
    <property type="evidence" value="ECO:0007669"/>
    <property type="project" value="TreeGrafter"/>
</dbReference>